<accession>A0A1H6RUV8</accession>
<feature type="transmembrane region" description="Helical" evidence="1">
    <location>
        <begin position="83"/>
        <end position="106"/>
    </location>
</feature>
<sequence>MKWKTKEEREAKAFFNSHNSALLHGNEWPKAIGTALFIAIISGIILAFLNRYVSLLSGILMIVVGGIIGEMTSASINKKGKQVAIISAIMSVVSYFVFFVASYVIATSAFNITIVLFAVRSMFANLMNLICIAAGAYFAYRQAY</sequence>
<feature type="transmembrane region" description="Helical" evidence="1">
    <location>
        <begin position="31"/>
        <end position="49"/>
    </location>
</feature>
<dbReference type="STRING" id="322505.SAMN04487836_1083"/>
<evidence type="ECO:0000256" key="1">
    <source>
        <dbReference type="SAM" id="Phobius"/>
    </source>
</evidence>
<evidence type="ECO:0000313" key="3">
    <source>
        <dbReference type="Proteomes" id="UP000183028"/>
    </source>
</evidence>
<reference evidence="3" key="1">
    <citation type="submission" date="2016-10" db="EMBL/GenBank/DDBJ databases">
        <authorList>
            <person name="Varghese N."/>
        </authorList>
    </citation>
    <scope>NUCLEOTIDE SEQUENCE [LARGE SCALE GENOMIC DNA]</scope>
    <source>
        <strain evidence="3">DSM 20406</strain>
    </source>
</reference>
<gene>
    <name evidence="2" type="ORF">SAMN04487834_101022</name>
</gene>
<keyword evidence="3" id="KW-1185">Reference proteome</keyword>
<protein>
    <submittedName>
        <fullName evidence="2">Uncharacterized protein</fullName>
    </submittedName>
</protein>
<proteinExistence type="predicted"/>
<dbReference type="RefSeq" id="WP_074731436.1">
    <property type="nucleotide sequence ID" value="NZ_CACVPP010000017.1"/>
</dbReference>
<keyword evidence="1" id="KW-0472">Membrane</keyword>
<name>A0A1H6RUV8_9FIRM</name>
<organism evidence="2 3">
    <name type="scientific">Sharpea azabuensis</name>
    <dbReference type="NCBI Taxonomy" id="322505"/>
    <lineage>
        <taxon>Bacteria</taxon>
        <taxon>Bacillati</taxon>
        <taxon>Bacillota</taxon>
        <taxon>Erysipelotrichia</taxon>
        <taxon>Erysipelotrichales</taxon>
        <taxon>Coprobacillaceae</taxon>
        <taxon>Sharpea</taxon>
    </lineage>
</organism>
<keyword evidence="1" id="KW-0812">Transmembrane</keyword>
<dbReference type="OrthoDB" id="9931304at2"/>
<evidence type="ECO:0000313" key="2">
    <source>
        <dbReference type="EMBL" id="SEI57254.1"/>
    </source>
</evidence>
<dbReference type="EMBL" id="FNYK01000010">
    <property type="protein sequence ID" value="SEI57254.1"/>
    <property type="molecule type" value="Genomic_DNA"/>
</dbReference>
<dbReference type="Proteomes" id="UP000183028">
    <property type="component" value="Unassembled WGS sequence"/>
</dbReference>
<dbReference type="AlphaFoldDB" id="A0A1H6RUV8"/>
<feature type="transmembrane region" description="Helical" evidence="1">
    <location>
        <begin position="55"/>
        <end position="76"/>
    </location>
</feature>
<keyword evidence="1" id="KW-1133">Transmembrane helix</keyword>
<feature type="transmembrane region" description="Helical" evidence="1">
    <location>
        <begin position="112"/>
        <end position="140"/>
    </location>
</feature>